<dbReference type="GO" id="GO:0043138">
    <property type="term" value="F:3'-5' DNA helicase activity"/>
    <property type="evidence" value="ECO:0007669"/>
    <property type="project" value="UniProtKB-EC"/>
</dbReference>
<dbReference type="AlphaFoldDB" id="A0A249JZ10"/>
<dbReference type="EMBL" id="CP016768">
    <property type="protein sequence ID" value="ASY09742.1"/>
    <property type="molecule type" value="Genomic_DNA"/>
</dbReference>
<dbReference type="KEGG" id="abam:B1s21122_05345"/>
<evidence type="ECO:0000259" key="12">
    <source>
        <dbReference type="PROSITE" id="PS51217"/>
    </source>
</evidence>
<dbReference type="Pfam" id="PF13361">
    <property type="entry name" value="UvrD_C"/>
    <property type="match status" value="2"/>
</dbReference>
<organism evidence="13 14">
    <name type="scientific">Candidatus Nanopelagicus limnae</name>
    <dbReference type="NCBI Taxonomy" id="1884634"/>
    <lineage>
        <taxon>Bacteria</taxon>
        <taxon>Bacillati</taxon>
        <taxon>Actinomycetota</taxon>
        <taxon>Actinomycetes</taxon>
        <taxon>Candidatus Nanopelagicales</taxon>
        <taxon>Candidatus Nanopelagicaceae</taxon>
        <taxon>Candidatus Nanopelagicus</taxon>
    </lineage>
</organism>
<feature type="domain" description="UvrD-like helicase C-terminal" evidence="12">
    <location>
        <begin position="301"/>
        <end position="547"/>
    </location>
</feature>
<dbReference type="Pfam" id="PF00580">
    <property type="entry name" value="UvrD-helicase"/>
    <property type="match status" value="1"/>
</dbReference>
<dbReference type="PROSITE" id="PS51217">
    <property type="entry name" value="UVRD_HELICASE_CTER"/>
    <property type="match status" value="1"/>
</dbReference>
<evidence type="ECO:0000313" key="14">
    <source>
        <dbReference type="Proteomes" id="UP000217153"/>
    </source>
</evidence>
<evidence type="ECO:0000256" key="1">
    <source>
        <dbReference type="ARBA" id="ARBA00009922"/>
    </source>
</evidence>
<name>A0A249JZ10_9ACTN</name>
<dbReference type="OrthoDB" id="4812256at2"/>
<dbReference type="Gene3D" id="1.10.486.10">
    <property type="entry name" value="PCRA, domain 4"/>
    <property type="match status" value="2"/>
</dbReference>
<dbReference type="Gene3D" id="1.10.10.160">
    <property type="match status" value="1"/>
</dbReference>
<dbReference type="GO" id="GO:0016887">
    <property type="term" value="F:ATP hydrolysis activity"/>
    <property type="evidence" value="ECO:0007669"/>
    <property type="project" value="RHEA"/>
</dbReference>
<feature type="binding site" evidence="10">
    <location>
        <begin position="31"/>
        <end position="38"/>
    </location>
    <ligand>
        <name>ATP</name>
        <dbReference type="ChEBI" id="CHEBI:30616"/>
    </ligand>
</feature>
<dbReference type="PANTHER" id="PTHR11070:SF69">
    <property type="entry name" value="ATP-DEPENDENT DNA HELICASE UVRD2"/>
    <property type="match status" value="1"/>
</dbReference>
<dbReference type="GO" id="GO:0000725">
    <property type="term" value="P:recombinational repair"/>
    <property type="evidence" value="ECO:0007669"/>
    <property type="project" value="TreeGrafter"/>
</dbReference>
<comment type="catalytic activity">
    <reaction evidence="7">
        <text>Couples ATP hydrolysis with the unwinding of duplex DNA by translocating in the 3'-5' direction.</text>
        <dbReference type="EC" id="5.6.2.4"/>
    </reaction>
</comment>
<sequence>MAVDNSAILAELDSDQLAVVKAITGPVCVIAGAGTGKTRVITNRIAYAINAGVTDPTKVLALTFTAKAAGEMRARLRALGISNASARTFHSAALKQLLYFWPYAFGGQFPSLLTTKSGFISQAITRAEVAIPAQVNALREIASEIEWAKVLEISPENYQQEAIANNRLVRLPNSKGESENLSMIAQVYEAYESLKKQERTLDFEDVLLLTVGMLEEDRGVRERVQDQYRYFTVDEYQDVSPLQQRLLNLWLGSRQEICVVGDAAQTIYSFAGATSNFLLNFQNRFPNAQVFRLSRGYRSTPEIINTANAILRAANLVSDHGSELQSANAHGEKPAVNGFNSTQDEISYVVGEVVKSISLGVDSSQIAVLARTNAQLDQVKSALNNARIPSQIRSGERFFDRTDVRDVMRIIRSASVLPSEGGDWYADLVAVLRPFGDADYVVAFLRLAKSIQENGGKNMRAFLREIEDRSEQNNPPTLPGVTLATLHAAKGLEWNHLFLIGVSEGVLPMGNDLNEERRLFYVGITRAKERIQITYAGKPSVFLAQFN</sequence>
<comment type="similarity">
    <text evidence="1">Belongs to the helicase family. UvrD subfamily.</text>
</comment>
<evidence type="ECO:0000256" key="7">
    <source>
        <dbReference type="ARBA" id="ARBA00034617"/>
    </source>
</evidence>
<dbReference type="PROSITE" id="PS51198">
    <property type="entry name" value="UVRD_HELICASE_ATP_BIND"/>
    <property type="match status" value="1"/>
</dbReference>
<evidence type="ECO:0000259" key="11">
    <source>
        <dbReference type="PROSITE" id="PS51198"/>
    </source>
</evidence>
<dbReference type="GO" id="GO:0005524">
    <property type="term" value="F:ATP binding"/>
    <property type="evidence" value="ECO:0007669"/>
    <property type="project" value="UniProtKB-UniRule"/>
</dbReference>
<comment type="catalytic activity">
    <reaction evidence="9">
        <text>ATP + H2O = ADP + phosphate + H(+)</text>
        <dbReference type="Rhea" id="RHEA:13065"/>
        <dbReference type="ChEBI" id="CHEBI:15377"/>
        <dbReference type="ChEBI" id="CHEBI:15378"/>
        <dbReference type="ChEBI" id="CHEBI:30616"/>
        <dbReference type="ChEBI" id="CHEBI:43474"/>
        <dbReference type="ChEBI" id="CHEBI:456216"/>
        <dbReference type="EC" id="5.6.2.4"/>
    </reaction>
</comment>
<dbReference type="Proteomes" id="UP000217153">
    <property type="component" value="Chromosome"/>
</dbReference>
<feature type="domain" description="UvrD-like helicase ATP-binding" evidence="11">
    <location>
        <begin position="10"/>
        <end position="300"/>
    </location>
</feature>
<evidence type="ECO:0000256" key="9">
    <source>
        <dbReference type="ARBA" id="ARBA00048988"/>
    </source>
</evidence>
<keyword evidence="6" id="KW-0413">Isomerase</keyword>
<dbReference type="Gene3D" id="3.40.50.300">
    <property type="entry name" value="P-loop containing nucleotide triphosphate hydrolases"/>
    <property type="match status" value="3"/>
</dbReference>
<evidence type="ECO:0000256" key="10">
    <source>
        <dbReference type="PROSITE-ProRule" id="PRU00560"/>
    </source>
</evidence>
<evidence type="ECO:0000256" key="8">
    <source>
        <dbReference type="ARBA" id="ARBA00034808"/>
    </source>
</evidence>
<reference evidence="14" key="1">
    <citation type="submission" date="2016-10" db="EMBL/GenBank/DDBJ databases">
        <title>High microdiversification within the ubiquitous acI lineage of Actinobacteria.</title>
        <authorList>
            <person name="Neuenschwander S.M."/>
            <person name="Salcher M."/>
            <person name="Ghai R."/>
            <person name="Pernthaler J."/>
        </authorList>
    </citation>
    <scope>NUCLEOTIDE SEQUENCE [LARGE SCALE GENOMIC DNA]</scope>
</reference>
<dbReference type="GO" id="GO:0005829">
    <property type="term" value="C:cytosol"/>
    <property type="evidence" value="ECO:0007669"/>
    <property type="project" value="TreeGrafter"/>
</dbReference>
<dbReference type="RefSeq" id="WP_095681047.1">
    <property type="nucleotide sequence ID" value="NZ_CP016768.2"/>
</dbReference>
<dbReference type="InterPro" id="IPR027417">
    <property type="entry name" value="P-loop_NTPase"/>
</dbReference>
<keyword evidence="5 10" id="KW-0067">ATP-binding</keyword>
<keyword evidence="14" id="KW-1185">Reference proteome</keyword>
<keyword evidence="3 10" id="KW-0378">Hydrolase</keyword>
<evidence type="ECO:0000256" key="4">
    <source>
        <dbReference type="ARBA" id="ARBA00022806"/>
    </source>
</evidence>
<evidence type="ECO:0000256" key="6">
    <source>
        <dbReference type="ARBA" id="ARBA00023235"/>
    </source>
</evidence>
<dbReference type="InterPro" id="IPR014017">
    <property type="entry name" value="DNA_helicase_UvrD-like_C"/>
</dbReference>
<gene>
    <name evidence="13" type="ORF">B1s21122_05345</name>
</gene>
<keyword evidence="2 10" id="KW-0547">Nucleotide-binding</keyword>
<evidence type="ECO:0000256" key="2">
    <source>
        <dbReference type="ARBA" id="ARBA00022741"/>
    </source>
</evidence>
<dbReference type="InterPro" id="IPR013986">
    <property type="entry name" value="DExx_box_DNA_helicase_dom_sf"/>
</dbReference>
<accession>A0A249JZ10</accession>
<dbReference type="GO" id="GO:0003677">
    <property type="term" value="F:DNA binding"/>
    <property type="evidence" value="ECO:0007669"/>
    <property type="project" value="InterPro"/>
</dbReference>
<evidence type="ECO:0000313" key="13">
    <source>
        <dbReference type="EMBL" id="ASY09742.1"/>
    </source>
</evidence>
<dbReference type="InterPro" id="IPR014016">
    <property type="entry name" value="UvrD-like_ATP-bd"/>
</dbReference>
<dbReference type="CDD" id="cd17932">
    <property type="entry name" value="DEXQc_UvrD"/>
    <property type="match status" value="1"/>
</dbReference>
<evidence type="ECO:0000256" key="3">
    <source>
        <dbReference type="ARBA" id="ARBA00022801"/>
    </source>
</evidence>
<dbReference type="SUPFAM" id="SSF52540">
    <property type="entry name" value="P-loop containing nucleoside triphosphate hydrolases"/>
    <property type="match status" value="1"/>
</dbReference>
<protein>
    <recommendedName>
        <fullName evidence="8">DNA 3'-5' helicase</fullName>
        <ecNumber evidence="8">5.6.2.4</ecNumber>
    </recommendedName>
</protein>
<dbReference type="PANTHER" id="PTHR11070">
    <property type="entry name" value="UVRD / RECB / PCRA DNA HELICASE FAMILY MEMBER"/>
    <property type="match status" value="1"/>
</dbReference>
<dbReference type="EC" id="5.6.2.4" evidence="8"/>
<dbReference type="GO" id="GO:0033202">
    <property type="term" value="C:DNA helicase complex"/>
    <property type="evidence" value="ECO:0007669"/>
    <property type="project" value="TreeGrafter"/>
</dbReference>
<evidence type="ECO:0000256" key="5">
    <source>
        <dbReference type="ARBA" id="ARBA00022840"/>
    </source>
</evidence>
<proteinExistence type="inferred from homology"/>
<dbReference type="InterPro" id="IPR000212">
    <property type="entry name" value="DNA_helicase_UvrD/REP"/>
</dbReference>
<keyword evidence="4 10" id="KW-0347">Helicase</keyword>